<evidence type="ECO:0000313" key="3">
    <source>
        <dbReference type="EMBL" id="NSJ52395.1"/>
    </source>
</evidence>
<evidence type="ECO:0000256" key="1">
    <source>
        <dbReference type="SAM" id="SignalP"/>
    </source>
</evidence>
<proteinExistence type="predicted"/>
<keyword evidence="1" id="KW-0732">Signal</keyword>
<reference evidence="2" key="3">
    <citation type="submission" date="2022-01" db="EMBL/GenBank/DDBJ databases">
        <title>Collection of gut derived symbiotic bacterial strains cultured from healthy donors.</title>
        <authorList>
            <person name="Lin H."/>
            <person name="Kohout C."/>
            <person name="Waligurski E."/>
            <person name="Pamer E.G."/>
        </authorList>
    </citation>
    <scope>NUCLEOTIDE SEQUENCE</scope>
    <source>
        <strain evidence="2">DFI.6.55</strain>
    </source>
</reference>
<reference evidence="3" key="2">
    <citation type="submission" date="2020-02" db="EMBL/GenBank/DDBJ databases">
        <authorList>
            <person name="Littmann E."/>
            <person name="Sorbara M."/>
        </authorList>
    </citation>
    <scope>NUCLEOTIDE SEQUENCE</scope>
    <source>
        <strain evidence="3">MSK.1.17</strain>
    </source>
</reference>
<dbReference type="EMBL" id="JAAITT010000070">
    <property type="protein sequence ID" value="NSJ52395.1"/>
    <property type="molecule type" value="Genomic_DNA"/>
</dbReference>
<gene>
    <name evidence="3" type="ORF">G5B36_27480</name>
    <name evidence="2" type="ORF">L0N08_23005</name>
</gene>
<feature type="signal peptide" evidence="1">
    <location>
        <begin position="1"/>
        <end position="35"/>
    </location>
</feature>
<accession>A0AAW5BW10</accession>
<organism evidence="2 5">
    <name type="scientific">Enterocloster aldenensis</name>
    <dbReference type="NCBI Taxonomy" id="358742"/>
    <lineage>
        <taxon>Bacteria</taxon>
        <taxon>Bacillati</taxon>
        <taxon>Bacillota</taxon>
        <taxon>Clostridia</taxon>
        <taxon>Lachnospirales</taxon>
        <taxon>Lachnospiraceae</taxon>
        <taxon>Enterocloster</taxon>
    </lineage>
</organism>
<feature type="chain" id="PRO_5043397593" evidence="1">
    <location>
        <begin position="36"/>
        <end position="752"/>
    </location>
</feature>
<evidence type="ECO:0000313" key="5">
    <source>
        <dbReference type="Proteomes" id="UP001299608"/>
    </source>
</evidence>
<dbReference type="SUPFAM" id="SSF82171">
    <property type="entry name" value="DPP6 N-terminal domain-like"/>
    <property type="match status" value="1"/>
</dbReference>
<reference evidence="3 4" key="1">
    <citation type="journal article" date="2020" name="Cell Host Microbe">
        <title>Functional and Genomic Variation between Human-Derived Isolates of Lachnospiraceae Reveals Inter- and Intra-Species Diversity.</title>
        <authorList>
            <person name="Sorbara M.T."/>
            <person name="Littmann E.R."/>
            <person name="Fontana E."/>
            <person name="Moody T.U."/>
            <person name="Kohout C.E."/>
            <person name="Gjonbalaj M."/>
            <person name="Eaton V."/>
            <person name="Seok R."/>
            <person name="Leiner I.M."/>
            <person name="Pamer E.G."/>
        </authorList>
    </citation>
    <scope>NUCLEOTIDE SEQUENCE [LARGE SCALE GENOMIC DNA]</scope>
    <source>
        <strain evidence="3 4">MSK.1.17</strain>
    </source>
</reference>
<name>A0AAW5BW10_9FIRM</name>
<evidence type="ECO:0000313" key="2">
    <source>
        <dbReference type="EMBL" id="MCG4748296.1"/>
    </source>
</evidence>
<dbReference type="EMBL" id="JAKNGE010000035">
    <property type="protein sequence ID" value="MCG4748296.1"/>
    <property type="molecule type" value="Genomic_DNA"/>
</dbReference>
<sequence length="752" mass="83893">MKGYSKEQVGRNHGRIRRLLLLAACAALAAGGCAAQDGTDSVQNPAYVYYIKDADLMRADVKRPMEAGKNPSLVMEGVGEKANLKDYHDVSLAEDGSFLVFQFETEGDRSGDDAMLAAVNSEDGTSQLIYEGYANTVMCGNKLLFQVESKSGEPSSPQYDLYSYTPEQGKKLEASGLYNFFPSKDGSVICFTKMDDEWIQDLYMAEDGKEVFLADEMNYADANEDCSIIYGERTVEDGDGFYYELLKIGKDGTREPVLTKEDQAGSYYLDPDTGSLYTFVYGKEGRNSLYYSSEGEKELLSDQVSMVWEYISEPDWLDGKSMIIYQSGPVGKETLYAAVDGISSVFAVPDMPEGWLDGYYKSITGTDDGIYLTVSKLNGSCQAEESWLYRYKLSSGQLSQSPECVAHGTDLYLIDEKDGKAFYTDSISGKHTLYYEGTRILDDVDPETLRQVGGSGGEYFIFQEKGGAAPDLMRITTAGSSKVFCENAVQCEPYAGGMLLLSDCRDGYPYLGTLSFYNAAGIQVVDEDVAVFFQHDGSQFADAVPRDWDWSGQDDKGNPGDDANSGFDPGWDYLDRAYIDGSVFHNAEYGFHIDLKENEDQGYYYEIHGFGDAVLLGCFDKDGYEPYSIYMGETDTQGYTAFKDHDKAAAFGQWMKDVYDSTMKEYGYDIGEDEFTVETAEDILLDGRKAIKLVIHTGNGLMTVRSTFIRYFIPDEENDRMIELSRQFLAGVEDEKDLEAYQMFVESLQWDD</sequence>
<dbReference type="PROSITE" id="PS51257">
    <property type="entry name" value="PROKAR_LIPOPROTEIN"/>
    <property type="match status" value="1"/>
</dbReference>
<dbReference type="AlphaFoldDB" id="A0AAW5BW10"/>
<dbReference type="RefSeq" id="WP_165642982.1">
    <property type="nucleotide sequence ID" value="NZ_JAAITT010000070.1"/>
</dbReference>
<protein>
    <submittedName>
        <fullName evidence="2">Uncharacterized protein</fullName>
    </submittedName>
</protein>
<dbReference type="Proteomes" id="UP000669239">
    <property type="component" value="Unassembled WGS sequence"/>
</dbReference>
<dbReference type="Proteomes" id="UP001299608">
    <property type="component" value="Unassembled WGS sequence"/>
</dbReference>
<keyword evidence="4" id="KW-1185">Reference proteome</keyword>
<evidence type="ECO:0000313" key="4">
    <source>
        <dbReference type="Proteomes" id="UP000669239"/>
    </source>
</evidence>
<comment type="caution">
    <text evidence="2">The sequence shown here is derived from an EMBL/GenBank/DDBJ whole genome shotgun (WGS) entry which is preliminary data.</text>
</comment>